<dbReference type="Gene3D" id="1.10.472.10">
    <property type="entry name" value="Cyclin-like"/>
    <property type="match status" value="1"/>
</dbReference>
<dbReference type="GO" id="GO:0016538">
    <property type="term" value="F:cyclin-dependent protein serine/threonine kinase regulator activity"/>
    <property type="evidence" value="ECO:0007669"/>
    <property type="project" value="TreeGrafter"/>
</dbReference>
<name>A0A9W9TN84_9EURO</name>
<organism evidence="2 3">
    <name type="scientific">Penicillium chermesinum</name>
    <dbReference type="NCBI Taxonomy" id="63820"/>
    <lineage>
        <taxon>Eukaryota</taxon>
        <taxon>Fungi</taxon>
        <taxon>Dikarya</taxon>
        <taxon>Ascomycota</taxon>
        <taxon>Pezizomycotina</taxon>
        <taxon>Eurotiomycetes</taxon>
        <taxon>Eurotiomycetidae</taxon>
        <taxon>Eurotiales</taxon>
        <taxon>Aspergillaceae</taxon>
        <taxon>Penicillium</taxon>
    </lineage>
</organism>
<gene>
    <name evidence="2" type="ORF">N7468_005706</name>
</gene>
<keyword evidence="3" id="KW-1185">Reference proteome</keyword>
<dbReference type="GO" id="GO:0000307">
    <property type="term" value="C:cyclin-dependent protein kinase holoenzyme complex"/>
    <property type="evidence" value="ECO:0007669"/>
    <property type="project" value="TreeGrafter"/>
</dbReference>
<dbReference type="PANTHER" id="PTHR15615:SF32">
    <property type="entry name" value="PROTEIN KINASE COMPLEX COMPONENT, PUTATIVE (AFU_ORTHOLOGUE AFUA_2G07660)-RELATED"/>
    <property type="match status" value="1"/>
</dbReference>
<evidence type="ECO:0000256" key="1">
    <source>
        <dbReference type="SAM" id="MobiDB-lite"/>
    </source>
</evidence>
<reference evidence="2" key="1">
    <citation type="submission" date="2022-11" db="EMBL/GenBank/DDBJ databases">
        <authorList>
            <person name="Petersen C."/>
        </authorList>
    </citation>
    <scope>NUCLEOTIDE SEQUENCE</scope>
    <source>
        <strain evidence="2">IBT 19713</strain>
    </source>
</reference>
<dbReference type="AlphaFoldDB" id="A0A9W9TN84"/>
<sequence>MAVALTQIQDASTGIKSPQSLKPGGLNNHAQSSACDALLNSTAAVFEMSADMALDILSSNMDRLNALGADAPTNPNSLSATPSGMRTPAGGDTPLPTVGIRSGGPASSPEQAREEAFQLAILSRKFLSKKVPPIALKDYIQRLHKYCPMSTAVFLAASVYISRMVLEEKLLRVTPKNMHRLVLAGLYVATKALEDSSYSHSRVAKVGGVSEQELSKLEITFCFLADFELRVDAQMLMEEVKLLSQPADLSNS</sequence>
<dbReference type="OrthoDB" id="5304883at2759"/>
<dbReference type="Pfam" id="PF08613">
    <property type="entry name" value="Cyclin"/>
    <property type="match status" value="1"/>
</dbReference>
<dbReference type="EMBL" id="JAPQKS010000004">
    <property type="protein sequence ID" value="KAJ5232750.1"/>
    <property type="molecule type" value="Genomic_DNA"/>
</dbReference>
<proteinExistence type="predicted"/>
<feature type="region of interest" description="Disordered" evidence="1">
    <location>
        <begin position="68"/>
        <end position="109"/>
    </location>
</feature>
<dbReference type="GO" id="GO:0019901">
    <property type="term" value="F:protein kinase binding"/>
    <property type="evidence" value="ECO:0007669"/>
    <property type="project" value="InterPro"/>
</dbReference>
<evidence type="ECO:0008006" key="4">
    <source>
        <dbReference type="Google" id="ProtNLM"/>
    </source>
</evidence>
<dbReference type="Proteomes" id="UP001150941">
    <property type="component" value="Unassembled WGS sequence"/>
</dbReference>
<dbReference type="RefSeq" id="XP_058330742.1">
    <property type="nucleotide sequence ID" value="XM_058475002.1"/>
</dbReference>
<protein>
    <recommendedName>
        <fullName evidence="4">Cyclin</fullName>
    </recommendedName>
</protein>
<evidence type="ECO:0000313" key="3">
    <source>
        <dbReference type="Proteomes" id="UP001150941"/>
    </source>
</evidence>
<evidence type="ECO:0000313" key="2">
    <source>
        <dbReference type="EMBL" id="KAJ5232750.1"/>
    </source>
</evidence>
<comment type="caution">
    <text evidence="2">The sequence shown here is derived from an EMBL/GenBank/DDBJ whole genome shotgun (WGS) entry which is preliminary data.</text>
</comment>
<feature type="compositionally biased region" description="Polar residues" evidence="1">
    <location>
        <begin position="73"/>
        <end position="84"/>
    </location>
</feature>
<accession>A0A9W9TN84</accession>
<dbReference type="CDD" id="cd20558">
    <property type="entry name" value="CYCLIN_ScPCL7-like"/>
    <property type="match status" value="1"/>
</dbReference>
<dbReference type="PANTHER" id="PTHR15615">
    <property type="match status" value="1"/>
</dbReference>
<dbReference type="InterPro" id="IPR036915">
    <property type="entry name" value="Cyclin-like_sf"/>
</dbReference>
<reference evidence="2" key="2">
    <citation type="journal article" date="2023" name="IMA Fungus">
        <title>Comparative genomic study of the Penicillium genus elucidates a diverse pangenome and 15 lateral gene transfer events.</title>
        <authorList>
            <person name="Petersen C."/>
            <person name="Sorensen T."/>
            <person name="Nielsen M.R."/>
            <person name="Sondergaard T.E."/>
            <person name="Sorensen J.L."/>
            <person name="Fitzpatrick D.A."/>
            <person name="Frisvad J.C."/>
            <person name="Nielsen K.L."/>
        </authorList>
    </citation>
    <scope>NUCLEOTIDE SEQUENCE</scope>
    <source>
        <strain evidence="2">IBT 19713</strain>
    </source>
</reference>
<dbReference type="GeneID" id="83202305"/>
<dbReference type="InterPro" id="IPR013922">
    <property type="entry name" value="Cyclin_PHO80-like"/>
</dbReference>
<dbReference type="GO" id="GO:0005634">
    <property type="term" value="C:nucleus"/>
    <property type="evidence" value="ECO:0007669"/>
    <property type="project" value="TreeGrafter"/>
</dbReference>
<dbReference type="SUPFAM" id="SSF47954">
    <property type="entry name" value="Cyclin-like"/>
    <property type="match status" value="1"/>
</dbReference>